<dbReference type="EMBL" id="OV696693">
    <property type="protein sequence ID" value="CAH1271294.1"/>
    <property type="molecule type" value="Genomic_DNA"/>
</dbReference>
<accession>A0A8K0AEL9</accession>
<feature type="region of interest" description="Disordered" evidence="1">
    <location>
        <begin position="231"/>
        <end position="308"/>
    </location>
</feature>
<dbReference type="AlphaFoldDB" id="A0A8K0AEL9"/>
<feature type="region of interest" description="Disordered" evidence="1">
    <location>
        <begin position="178"/>
        <end position="197"/>
    </location>
</feature>
<reference evidence="2" key="1">
    <citation type="submission" date="2022-01" db="EMBL/GenBank/DDBJ databases">
        <authorList>
            <person name="Braso-Vives M."/>
        </authorList>
    </citation>
    <scope>NUCLEOTIDE SEQUENCE</scope>
</reference>
<dbReference type="OrthoDB" id="10347778at2759"/>
<organism evidence="2 3">
    <name type="scientific">Branchiostoma lanceolatum</name>
    <name type="common">Common lancelet</name>
    <name type="synonym">Amphioxus lanceolatum</name>
    <dbReference type="NCBI Taxonomy" id="7740"/>
    <lineage>
        <taxon>Eukaryota</taxon>
        <taxon>Metazoa</taxon>
        <taxon>Chordata</taxon>
        <taxon>Cephalochordata</taxon>
        <taxon>Leptocardii</taxon>
        <taxon>Amphioxiformes</taxon>
        <taxon>Branchiostomatidae</taxon>
        <taxon>Branchiostoma</taxon>
    </lineage>
</organism>
<dbReference type="Proteomes" id="UP000838412">
    <property type="component" value="Chromosome 8"/>
</dbReference>
<evidence type="ECO:0000256" key="1">
    <source>
        <dbReference type="SAM" id="MobiDB-lite"/>
    </source>
</evidence>
<name>A0A8K0AEL9_BRALA</name>
<keyword evidence="3" id="KW-1185">Reference proteome</keyword>
<evidence type="ECO:0000313" key="2">
    <source>
        <dbReference type="EMBL" id="CAH1271294.1"/>
    </source>
</evidence>
<protein>
    <submittedName>
        <fullName evidence="2">Hypp4620 protein</fullName>
    </submittedName>
</protein>
<sequence>MKPVMTGESGRLQWDKAPKTAVESHAEGKLAACLDLGNSEDYKPLYVLSKAGVPTGVRLASLLESPGEEAQLTDNLNAQETETEVFNLEVKSSASWWGRMRSKFKTNSSRPKDSSNREQGVYLVMKNSRVESLEEETLRKYLTGKTVHVESAGVHDLNGEFLVVSVAWTAEDVRAVVKTQEPASSDEKNDDSSDIPATETEQVIETYSTSPCTVAYSCVVVKYNKDTGLILASGSPRGTHKTKKEAPDPKESSTSPTKSSRSFRDRFKRRGSSISVEWSEDLEKKGTGGKLRSSGSWVDESELETIEG</sequence>
<proteinExistence type="predicted"/>
<gene>
    <name evidence="2" type="primary">Hypp4620</name>
    <name evidence="2" type="ORF">BLAG_LOCUS23371</name>
</gene>
<feature type="compositionally biased region" description="Acidic residues" evidence="1">
    <location>
        <begin position="299"/>
        <end position="308"/>
    </location>
</feature>
<evidence type="ECO:0000313" key="3">
    <source>
        <dbReference type="Proteomes" id="UP000838412"/>
    </source>
</evidence>